<protein>
    <submittedName>
        <fullName evidence="1">Uncharacterized protein</fullName>
    </submittedName>
</protein>
<dbReference type="AlphaFoldDB" id="A0A8H3QLK4"/>
<name>A0A8H3QLK4_9GLOM</name>
<gene>
    <name evidence="1" type="ORF">RCL2_001105000</name>
</gene>
<accession>A0A8H3QLK4</accession>
<organism evidence="1 2">
    <name type="scientific">Rhizophagus clarus</name>
    <dbReference type="NCBI Taxonomy" id="94130"/>
    <lineage>
        <taxon>Eukaryota</taxon>
        <taxon>Fungi</taxon>
        <taxon>Fungi incertae sedis</taxon>
        <taxon>Mucoromycota</taxon>
        <taxon>Glomeromycotina</taxon>
        <taxon>Glomeromycetes</taxon>
        <taxon>Glomerales</taxon>
        <taxon>Glomeraceae</taxon>
        <taxon>Rhizophagus</taxon>
    </lineage>
</organism>
<evidence type="ECO:0000313" key="1">
    <source>
        <dbReference type="EMBL" id="GES83901.1"/>
    </source>
</evidence>
<sequence length="243" mass="28416">MFEKEANHLRQMNLLEQKIYKLIITQLISDYSQNVPGLISLIDTQRNLRSVSFGSRRNYEELSKVLAKKGCTINKLRLYYLDDIITFSFLTSLINLKDLSIYYELAMLIKKTKGSTSNKTAEYSGMLLETISNHCPKIEYIGTYLRPKDLIYVESLLMNCRDLISLFLDSLDETNNIEDELLDIWVCEHWKYSIVAFQNFLESYREKKSLGLGISADDFNNHLITSAHVDIVREYYEEQIQIF</sequence>
<comment type="caution">
    <text evidence="1">The sequence shown here is derived from an EMBL/GenBank/DDBJ whole genome shotgun (WGS) entry which is preliminary data.</text>
</comment>
<dbReference type="Proteomes" id="UP000615446">
    <property type="component" value="Unassembled WGS sequence"/>
</dbReference>
<reference evidence="1" key="1">
    <citation type="submission" date="2019-10" db="EMBL/GenBank/DDBJ databases">
        <title>Conservation and host-specific expression of non-tandemly repeated heterogenous ribosome RNA gene in arbuscular mycorrhizal fungi.</title>
        <authorList>
            <person name="Maeda T."/>
            <person name="Kobayashi Y."/>
            <person name="Nakagawa T."/>
            <person name="Ezawa T."/>
            <person name="Yamaguchi K."/>
            <person name="Bino T."/>
            <person name="Nishimoto Y."/>
            <person name="Shigenobu S."/>
            <person name="Kawaguchi M."/>
        </authorList>
    </citation>
    <scope>NUCLEOTIDE SEQUENCE</scope>
    <source>
        <strain evidence="1">HR1</strain>
    </source>
</reference>
<evidence type="ECO:0000313" key="2">
    <source>
        <dbReference type="Proteomes" id="UP000615446"/>
    </source>
</evidence>
<dbReference type="EMBL" id="BLAL01000074">
    <property type="protein sequence ID" value="GES83901.1"/>
    <property type="molecule type" value="Genomic_DNA"/>
</dbReference>
<proteinExistence type="predicted"/>